<evidence type="ECO:0000256" key="1">
    <source>
        <dbReference type="SAM" id="MobiDB-lite"/>
    </source>
</evidence>
<evidence type="ECO:0000313" key="4">
    <source>
        <dbReference type="Proteomes" id="UP001597304"/>
    </source>
</evidence>
<dbReference type="EMBL" id="JBHUEJ010000003">
    <property type="protein sequence ID" value="MFD1709170.1"/>
    <property type="molecule type" value="Genomic_DNA"/>
</dbReference>
<dbReference type="Gene3D" id="3.10.450.160">
    <property type="entry name" value="inner membrane protein cigr"/>
    <property type="match status" value="1"/>
</dbReference>
<feature type="signal peptide" evidence="2">
    <location>
        <begin position="1"/>
        <end position="25"/>
    </location>
</feature>
<proteinExistence type="predicted"/>
<protein>
    <submittedName>
        <fullName evidence="3">RcnB family protein</fullName>
    </submittedName>
</protein>
<dbReference type="RefSeq" id="WP_147913065.1">
    <property type="nucleotide sequence ID" value="NZ_JBHUEJ010000003.1"/>
</dbReference>
<feature type="compositionally biased region" description="Basic and acidic residues" evidence="1">
    <location>
        <begin position="28"/>
        <end position="48"/>
    </location>
</feature>
<evidence type="ECO:0000256" key="2">
    <source>
        <dbReference type="SAM" id="SignalP"/>
    </source>
</evidence>
<comment type="caution">
    <text evidence="3">The sequence shown here is derived from an EMBL/GenBank/DDBJ whole genome shotgun (WGS) entry which is preliminary data.</text>
</comment>
<gene>
    <name evidence="3" type="ORF">ACFSF0_00985</name>
</gene>
<keyword evidence="2" id="KW-0732">Signal</keyword>
<dbReference type="InterPro" id="IPR024572">
    <property type="entry name" value="RcnB"/>
</dbReference>
<feature type="region of interest" description="Disordered" evidence="1">
    <location>
        <begin position="24"/>
        <end position="85"/>
    </location>
</feature>
<evidence type="ECO:0000313" key="3">
    <source>
        <dbReference type="EMBL" id="MFD1709170.1"/>
    </source>
</evidence>
<dbReference type="PROSITE" id="PS51318">
    <property type="entry name" value="TAT"/>
    <property type="match status" value="1"/>
</dbReference>
<reference evidence="4" key="1">
    <citation type="journal article" date="2019" name="Int. J. Syst. Evol. Microbiol.">
        <title>The Global Catalogue of Microorganisms (GCM) 10K type strain sequencing project: providing services to taxonomists for standard genome sequencing and annotation.</title>
        <authorList>
            <consortium name="The Broad Institute Genomics Platform"/>
            <consortium name="The Broad Institute Genome Sequencing Center for Infectious Disease"/>
            <person name="Wu L."/>
            <person name="Ma J."/>
        </authorList>
    </citation>
    <scope>NUCLEOTIDE SEQUENCE [LARGE SCALE GENOMIC DNA]</scope>
    <source>
        <strain evidence="4">LMG 29247</strain>
    </source>
</reference>
<accession>A0ABW4KMG7</accession>
<feature type="chain" id="PRO_5045654797" evidence="2">
    <location>
        <begin position="26"/>
        <end position="134"/>
    </location>
</feature>
<dbReference type="Proteomes" id="UP001597304">
    <property type="component" value="Unassembled WGS sequence"/>
</dbReference>
<name>A0ABW4KMG7_9BURK</name>
<dbReference type="InterPro" id="IPR006311">
    <property type="entry name" value="TAT_signal"/>
</dbReference>
<organism evidence="3 4">
    <name type="scientific">Ottowia flava</name>
    <dbReference type="NCBI Taxonomy" id="2675430"/>
    <lineage>
        <taxon>Bacteria</taxon>
        <taxon>Pseudomonadati</taxon>
        <taxon>Pseudomonadota</taxon>
        <taxon>Betaproteobacteria</taxon>
        <taxon>Burkholderiales</taxon>
        <taxon>Comamonadaceae</taxon>
        <taxon>Ottowia</taxon>
    </lineage>
</organism>
<dbReference type="Pfam" id="PF11776">
    <property type="entry name" value="RcnB"/>
    <property type="match status" value="1"/>
</dbReference>
<sequence>MLPRRNLLSFALAGVLGAAVLPATAQSRGHDDRRGPNHGPDRGPDRGPRRGPYRPSDYRGRRGPPPHARGVGPDRRWHRGDRLPPAYRHRQYVVNNWRAHRLSAPPRGYNWVQVGGDYALIAIATGIIAQLVLN</sequence>
<keyword evidence="4" id="KW-1185">Reference proteome</keyword>